<feature type="compositionally biased region" description="Basic and acidic residues" evidence="1">
    <location>
        <begin position="737"/>
        <end position="746"/>
    </location>
</feature>
<protein>
    <recommendedName>
        <fullName evidence="2">RGS domain-containing protein</fullName>
    </recommendedName>
</protein>
<feature type="compositionally biased region" description="Basic and acidic residues" evidence="1">
    <location>
        <begin position="1456"/>
        <end position="1480"/>
    </location>
</feature>
<feature type="compositionally biased region" description="Polar residues" evidence="1">
    <location>
        <begin position="336"/>
        <end position="354"/>
    </location>
</feature>
<dbReference type="GO" id="GO:0005634">
    <property type="term" value="C:nucleus"/>
    <property type="evidence" value="ECO:0007669"/>
    <property type="project" value="TreeGrafter"/>
</dbReference>
<feature type="compositionally biased region" description="Polar residues" evidence="1">
    <location>
        <begin position="1435"/>
        <end position="1449"/>
    </location>
</feature>
<evidence type="ECO:0000259" key="2">
    <source>
        <dbReference type="PROSITE" id="PS50132"/>
    </source>
</evidence>
<feature type="region of interest" description="Disordered" evidence="1">
    <location>
        <begin position="1434"/>
        <end position="1517"/>
    </location>
</feature>
<dbReference type="KEGG" id="lgi:LOTGIDRAFT_235002"/>
<feature type="region of interest" description="Disordered" evidence="1">
    <location>
        <begin position="1522"/>
        <end position="1541"/>
    </location>
</feature>
<dbReference type="GO" id="GO:0001965">
    <property type="term" value="F:G-protein alpha-subunit binding"/>
    <property type="evidence" value="ECO:0007669"/>
    <property type="project" value="InterPro"/>
</dbReference>
<dbReference type="PANTHER" id="PTHR46583">
    <property type="entry name" value="REGULATOR OF G-PROTEIN SIGNALING 22"/>
    <property type="match status" value="1"/>
</dbReference>
<feature type="region of interest" description="Disordered" evidence="1">
    <location>
        <begin position="317"/>
        <end position="406"/>
    </location>
</feature>
<name>V4A2H9_LOTGI</name>
<feature type="domain" description="RGS" evidence="2">
    <location>
        <begin position="854"/>
        <end position="947"/>
    </location>
</feature>
<dbReference type="InterPro" id="IPR016137">
    <property type="entry name" value="RGS"/>
</dbReference>
<dbReference type="SMART" id="SM00315">
    <property type="entry name" value="RGS"/>
    <property type="match status" value="3"/>
</dbReference>
<dbReference type="GO" id="GO:0005737">
    <property type="term" value="C:cytoplasm"/>
    <property type="evidence" value="ECO:0007669"/>
    <property type="project" value="TreeGrafter"/>
</dbReference>
<feature type="domain" description="RGS" evidence="2">
    <location>
        <begin position="1194"/>
        <end position="1302"/>
    </location>
</feature>
<dbReference type="InterPro" id="IPR044926">
    <property type="entry name" value="RGS_subdomain_2"/>
</dbReference>
<dbReference type="SUPFAM" id="SSF48097">
    <property type="entry name" value="Regulator of G-protein signaling, RGS"/>
    <property type="match status" value="4"/>
</dbReference>
<dbReference type="GO" id="GO:0009966">
    <property type="term" value="P:regulation of signal transduction"/>
    <property type="evidence" value="ECO:0007669"/>
    <property type="project" value="InterPro"/>
</dbReference>
<dbReference type="Pfam" id="PF00615">
    <property type="entry name" value="RGS"/>
    <property type="match status" value="3"/>
</dbReference>
<dbReference type="CTD" id="20249715"/>
<feature type="compositionally biased region" description="Low complexity" evidence="1">
    <location>
        <begin position="782"/>
        <end position="810"/>
    </location>
</feature>
<feature type="compositionally biased region" description="Low complexity" evidence="1">
    <location>
        <begin position="1504"/>
        <end position="1517"/>
    </location>
</feature>
<accession>V4A2H9</accession>
<dbReference type="InterPro" id="IPR036305">
    <property type="entry name" value="RGS_sf"/>
</dbReference>
<feature type="compositionally biased region" description="Acidic residues" evidence="1">
    <location>
        <begin position="480"/>
        <end position="491"/>
    </location>
</feature>
<feature type="compositionally biased region" description="Low complexity" evidence="1">
    <location>
        <begin position="253"/>
        <end position="270"/>
    </location>
</feature>
<dbReference type="EMBL" id="KB202883">
    <property type="protein sequence ID" value="ESO87501.1"/>
    <property type="molecule type" value="Genomic_DNA"/>
</dbReference>
<evidence type="ECO:0000313" key="4">
    <source>
        <dbReference type="Proteomes" id="UP000030746"/>
    </source>
</evidence>
<dbReference type="GeneID" id="20249715"/>
<dbReference type="STRING" id="225164.V4A2H9"/>
<feature type="region of interest" description="Disordered" evidence="1">
    <location>
        <begin position="702"/>
        <end position="818"/>
    </location>
</feature>
<reference evidence="3 4" key="1">
    <citation type="journal article" date="2013" name="Nature">
        <title>Insights into bilaterian evolution from three spiralian genomes.</title>
        <authorList>
            <person name="Simakov O."/>
            <person name="Marletaz F."/>
            <person name="Cho S.J."/>
            <person name="Edsinger-Gonzales E."/>
            <person name="Havlak P."/>
            <person name="Hellsten U."/>
            <person name="Kuo D.H."/>
            <person name="Larsson T."/>
            <person name="Lv J."/>
            <person name="Arendt D."/>
            <person name="Savage R."/>
            <person name="Osoegawa K."/>
            <person name="de Jong P."/>
            <person name="Grimwood J."/>
            <person name="Chapman J.A."/>
            <person name="Shapiro H."/>
            <person name="Aerts A."/>
            <person name="Otillar R.P."/>
            <person name="Terry A.Y."/>
            <person name="Boore J.L."/>
            <person name="Grigoriev I.V."/>
            <person name="Lindberg D.R."/>
            <person name="Seaver E.C."/>
            <person name="Weisblat D.A."/>
            <person name="Putnam N.H."/>
            <person name="Rokhsar D.S."/>
        </authorList>
    </citation>
    <scope>NUCLEOTIDE SEQUENCE [LARGE SCALE GENOMIC DNA]</scope>
</reference>
<sequence>MRCKRKYPTGPILKDRQDIVSVLKPPEIEEECIEDFLATDSLFVEYFNTFLSLPSFPEPLCFNEETGGFEVVTDAKKELAKQIKAAVRSQTPRKKMYRVVKNHSFIDIPLIPIEESEGPEKVEIDTSFTVTTLNKEQGIHWVKAERLPAFLESDCYLEYRLSKILSQARLTGDSGEFVIMKIDFRPRIKKSKEKPVEEEEEVDPKEELIKNMYVSLGTTETTESDAWFSQAQSAQDAALTFTTLTRPLSSSQPGIARPASSRPRSAISGSESYRTSDSGFGSPMKSSVFSSAYFGNYTPGVSGTEEVDEENIPDNIYIDLQPTTPRPSDTCCVLTGDQNSFKSNQGVTYSYPKSESTDSESGVGDTEDMDYETESQTNYQDRQSPSQSTDNQSQSEIESVKNKSEDMLKQASTESIVVSDIDELGSVIVGAVLKRSIAEITGVDEEKLEKDERITSVFSDPSLTYLTLEMLEHVSYLDSQNEEEIEEESELPDEKPDVKDEESDVDSLLDSEDDYEEGDEFFRKHKIKTFDLSNKKGIHQFKLFLKGTVGEKYFNLWIDIDRSHLFPKDKNVTEYLIEMREKYHMTGSPYELSKELKSQLKLVEPSSWTVRKLQSIQNKIAEPLVSYWAPRFLLKQLMKSNPKKYYLYHHQHLLNERKIDTDPNPPTKTLLPLRPKSCHPRIHTTPVIEEVVSIDYNYKPPNITSPPIGMRRSYSNLPKQRPVTAGPQPRPPSIKKTPRDFLEPRLRVRPSTAKSHSALSRSSSAKLKPNRSAFLRPGTAGSSSSTESWESTSVTVISATPQPQQVVRPPTASQSPKPILRRVSQASIESEFIGGRRMEALLRALGNEKYAGGFFTKFIERSGNNLWKNCLKFWLDVQEYKELFYHETIEPFKLKTKSQYIYSKYVVVSAPCDVNSSSDVRSDIYHHINPPYEELFDDVEEHVLEILYSAWISNLKEDVRIYNKVELIDVKRHLETKSKYVLHLQKRGLIKERVLTPDDPMGGYEDPVYDPSLFDQIPDDFVDLSLEKLVHNRIELDHFRDYLSDNYASMDLMCWMDIEAWRRIPHTDEKKRDQKAKEIKTKYLNKKYFFGPNSPAGKEGQDKVAAAGGGWGKLLEDKPPNALILEAQKYVKERLEKKWFPLFLTTDEFAERQKIDETMADVVDDVMVQRRRRSQAVWKLLESRWTSSTKEIIQLRKALQNPSTEKQFRRYVSIKGDNLENNVLFWQEVQKYKNMYHVNADEGLLLQKINAIINCFLDSQIPPSIQIDITHDMADKIIDRRHERGPYLFREAQLAVFRVLSSHWEPFCQFRENLADDKIMPTIERQRRHARIKEKKRQKELEERMEKKAPDNKLFWKKKSSLDSVDEARKESVGGHDPFKHLNEDSIVDDSEFTEKDRVNWSYSNYMQALEKEEILNNTDESLFSSLSDLAGQKDNMTSRPLSAQSTSEPILKKTTRFEDPPMKRPVSRVEKLKLEKSHSVDSPTPTDRLKSPPVKVERTISSPILKTPKPTLPPATKCITDQKQVKYSRGMPPLVRPREK</sequence>
<feature type="region of interest" description="Disordered" evidence="1">
    <location>
        <begin position="478"/>
        <end position="513"/>
    </location>
</feature>
<dbReference type="OMA" id="LMRSWYL"/>
<feature type="compositionally biased region" description="Polar residues" evidence="1">
    <location>
        <begin position="374"/>
        <end position="397"/>
    </location>
</feature>
<dbReference type="OrthoDB" id="10013157at2759"/>
<feature type="compositionally biased region" description="Acidic residues" evidence="1">
    <location>
        <begin position="499"/>
        <end position="513"/>
    </location>
</feature>
<dbReference type="Proteomes" id="UP000030746">
    <property type="component" value="Unassembled WGS sequence"/>
</dbReference>
<gene>
    <name evidence="3" type="ORF">LOTGIDRAFT_235002</name>
</gene>
<feature type="compositionally biased region" description="Polar residues" evidence="1">
    <location>
        <begin position="271"/>
        <end position="281"/>
    </location>
</feature>
<keyword evidence="4" id="KW-1185">Reference proteome</keyword>
<dbReference type="InterPro" id="IPR042651">
    <property type="entry name" value="Rgs22"/>
</dbReference>
<feature type="region of interest" description="Disordered" evidence="1">
    <location>
        <begin position="249"/>
        <end position="281"/>
    </location>
</feature>
<feature type="compositionally biased region" description="Basic and acidic residues" evidence="1">
    <location>
        <begin position="1488"/>
        <end position="1499"/>
    </location>
</feature>
<dbReference type="HOGENOM" id="CLU_005031_0_0_1"/>
<dbReference type="Gene3D" id="1.10.167.10">
    <property type="entry name" value="Regulator of G-protein Signalling 4, domain 2"/>
    <property type="match status" value="4"/>
</dbReference>
<evidence type="ECO:0000256" key="1">
    <source>
        <dbReference type="SAM" id="MobiDB-lite"/>
    </source>
</evidence>
<feature type="domain" description="RGS" evidence="2">
    <location>
        <begin position="1025"/>
        <end position="1149"/>
    </location>
</feature>
<feature type="compositionally biased region" description="Low complexity" evidence="1">
    <location>
        <begin position="751"/>
        <end position="767"/>
    </location>
</feature>
<proteinExistence type="predicted"/>
<organism evidence="3 4">
    <name type="scientific">Lottia gigantea</name>
    <name type="common">Giant owl limpet</name>
    <dbReference type="NCBI Taxonomy" id="225164"/>
    <lineage>
        <taxon>Eukaryota</taxon>
        <taxon>Metazoa</taxon>
        <taxon>Spiralia</taxon>
        <taxon>Lophotrochozoa</taxon>
        <taxon>Mollusca</taxon>
        <taxon>Gastropoda</taxon>
        <taxon>Patellogastropoda</taxon>
        <taxon>Lottioidea</taxon>
        <taxon>Lottiidae</taxon>
        <taxon>Lottia</taxon>
    </lineage>
</organism>
<dbReference type="PROSITE" id="PS50132">
    <property type="entry name" value="RGS"/>
    <property type="match status" value="3"/>
</dbReference>
<dbReference type="PANTHER" id="PTHR46583:SF1">
    <property type="entry name" value="REGULATOR OF G-PROTEIN SIGNALING 22"/>
    <property type="match status" value="1"/>
</dbReference>
<dbReference type="RefSeq" id="XP_009061698.1">
    <property type="nucleotide sequence ID" value="XM_009063450.1"/>
</dbReference>
<evidence type="ECO:0000313" key="3">
    <source>
        <dbReference type="EMBL" id="ESO87501.1"/>
    </source>
</evidence>